<gene>
    <name evidence="1" type="ORF">M3D15_06800</name>
</gene>
<accession>A0ABT2HXJ5</accession>
<dbReference type="RefSeq" id="WP_260104311.1">
    <property type="nucleotide sequence ID" value="NZ_JALXSQ010000024.1"/>
</dbReference>
<dbReference type="Gene3D" id="2.40.50.140">
    <property type="entry name" value="Nucleic acid-binding proteins"/>
    <property type="match status" value="1"/>
</dbReference>
<protein>
    <recommendedName>
        <fullName evidence="3">Single-stranded DNA-binding protein</fullName>
    </recommendedName>
</protein>
<evidence type="ECO:0000313" key="1">
    <source>
        <dbReference type="EMBL" id="MCT2043039.1"/>
    </source>
</evidence>
<organism evidence="1 2">
    <name type="scientific">Pseudoclavibacter albus</name>
    <dbReference type="NCBI Taxonomy" id="272241"/>
    <lineage>
        <taxon>Bacteria</taxon>
        <taxon>Bacillati</taxon>
        <taxon>Actinomycetota</taxon>
        <taxon>Actinomycetes</taxon>
        <taxon>Micrococcales</taxon>
        <taxon>Microbacteriaceae</taxon>
        <taxon>Pseudoclavibacter</taxon>
    </lineage>
</organism>
<evidence type="ECO:0000313" key="2">
    <source>
        <dbReference type="Proteomes" id="UP001525379"/>
    </source>
</evidence>
<reference evidence="1 2" key="1">
    <citation type="submission" date="2022-04" db="EMBL/GenBank/DDBJ databases">
        <title>Human microbiome associated bacterial genomes.</title>
        <authorList>
            <person name="Sandstrom S."/>
            <person name="Salamzade R."/>
            <person name="Kalan L.R."/>
        </authorList>
    </citation>
    <scope>NUCLEOTIDE SEQUENCE [LARGE SCALE GENOMIC DNA]</scope>
    <source>
        <strain evidence="2">p3-SID1799</strain>
    </source>
</reference>
<dbReference type="EMBL" id="JALXSQ010000024">
    <property type="protein sequence ID" value="MCT2043039.1"/>
    <property type="molecule type" value="Genomic_DNA"/>
</dbReference>
<sequence>MTTRTITGNLARDAQHETGPGWERTTLILHEPTGTYRAGEWTPDPAPTEHIVYASHELARRAAGLRQGDALVVTGREYTLRWTDRETLDTHTRRVIDAEHIGVDLRYMEVRARKPRNTMRDQALADWIRRREEPWPTDGTTRATAEIRSYIDTLEPENIGRIHTALTDAADTLRQRATQTAGTAAETHTLEAQALDELAARIFAGRNLRLDAEHPDDL</sequence>
<keyword evidence="2" id="KW-1185">Reference proteome</keyword>
<dbReference type="SUPFAM" id="SSF50249">
    <property type="entry name" value="Nucleic acid-binding proteins"/>
    <property type="match status" value="1"/>
</dbReference>
<comment type="caution">
    <text evidence="1">The sequence shown here is derived from an EMBL/GenBank/DDBJ whole genome shotgun (WGS) entry which is preliminary data.</text>
</comment>
<name>A0ABT2HXJ5_9MICO</name>
<proteinExistence type="predicted"/>
<dbReference type="Proteomes" id="UP001525379">
    <property type="component" value="Unassembled WGS sequence"/>
</dbReference>
<evidence type="ECO:0008006" key="3">
    <source>
        <dbReference type="Google" id="ProtNLM"/>
    </source>
</evidence>
<dbReference type="InterPro" id="IPR012340">
    <property type="entry name" value="NA-bd_OB-fold"/>
</dbReference>